<dbReference type="RefSeq" id="WP_162034087.1">
    <property type="nucleotide sequence ID" value="NZ_CACVBR010000054.1"/>
</dbReference>
<dbReference type="GO" id="GO:0015562">
    <property type="term" value="F:efflux transmembrane transporter activity"/>
    <property type="evidence" value="ECO:0007669"/>
    <property type="project" value="InterPro"/>
</dbReference>
<evidence type="ECO:0000313" key="10">
    <source>
        <dbReference type="Proteomes" id="UP000445144"/>
    </source>
</evidence>
<evidence type="ECO:0000256" key="2">
    <source>
        <dbReference type="ARBA" id="ARBA00007613"/>
    </source>
</evidence>
<evidence type="ECO:0008006" key="11">
    <source>
        <dbReference type="Google" id="ProtNLM"/>
    </source>
</evidence>
<keyword evidence="8" id="KW-0732">Signal</keyword>
<protein>
    <recommendedName>
        <fullName evidence="11">Outer membrane protein TolC</fullName>
    </recommendedName>
</protein>
<evidence type="ECO:0000256" key="8">
    <source>
        <dbReference type="SAM" id="SignalP"/>
    </source>
</evidence>
<evidence type="ECO:0000313" key="9">
    <source>
        <dbReference type="EMBL" id="CAA7197418.1"/>
    </source>
</evidence>
<dbReference type="AlphaFoldDB" id="A0A6N4XFI4"/>
<dbReference type="SUPFAM" id="SSF56954">
    <property type="entry name" value="Outer membrane efflux proteins (OEP)"/>
    <property type="match status" value="1"/>
</dbReference>
<dbReference type="PANTHER" id="PTHR30026">
    <property type="entry name" value="OUTER MEMBRANE PROTEIN TOLC"/>
    <property type="match status" value="1"/>
</dbReference>
<keyword evidence="10" id="KW-1185">Reference proteome</keyword>
<dbReference type="EMBL" id="CACVBR010000054">
    <property type="protein sequence ID" value="CAA7197418.1"/>
    <property type="molecule type" value="Genomic_DNA"/>
</dbReference>
<evidence type="ECO:0000256" key="5">
    <source>
        <dbReference type="ARBA" id="ARBA00022692"/>
    </source>
</evidence>
<sequence>MKSLKNKFSVLLVLFCSQLSFAQDSLKLSHQEFLNIVKNYHPLAFRYQLQNKIGNAEITKARGNFDPVIAGKLGEKNIDGTKYYEQKNVELGIPTWYGIDIAGSYNYLDGEKLNSSETKGGLYQFGVTVPLAKNLLYDKRRATLDQAKFGFKMTEAEQTVLTNELLLNAENSYWEWVKNFQIYKLQKSAVEINKKRLDLTKKTYEFGERPVIDTVEASSQLQNFELQEREAYLNFVRSTQEMQIYLWRDNQEFFEISQLIFPSSDLDEHSGYNDYEFLIESIQAMQLQNHASLEYYFQKQNILESERRLKWQSFLPKLDFTYNFFNKENYRADFLPLFYNNFQYGLKLEIPVFQRQARADYEIAKLKISQNQQDSQVKLREILTKIETYKNEISNYFTQIDISTKNLINYQRLLNAEEMRFSNGESSLFLINSRETKLLEATEKNIELKAKFLKSYNKLKWLNENFLR</sequence>
<keyword evidence="3" id="KW-0813">Transport</keyword>
<accession>A0A6N4XFI4</accession>
<keyword evidence="4" id="KW-1134">Transmembrane beta strand</keyword>
<dbReference type="InterPro" id="IPR003423">
    <property type="entry name" value="OMP_efflux"/>
</dbReference>
<dbReference type="GO" id="GO:0015288">
    <property type="term" value="F:porin activity"/>
    <property type="evidence" value="ECO:0007669"/>
    <property type="project" value="TreeGrafter"/>
</dbReference>
<reference evidence="9 10" key="1">
    <citation type="submission" date="2020-01" db="EMBL/GenBank/DDBJ databases">
        <authorList>
            <person name="Rodrigo-Torres L."/>
            <person name="Arahal R. D."/>
            <person name="Lucena T."/>
        </authorList>
    </citation>
    <scope>NUCLEOTIDE SEQUENCE [LARGE SCALE GENOMIC DNA]</scope>
    <source>
        <strain evidence="9 10">CECT 9293</strain>
    </source>
</reference>
<dbReference type="PANTHER" id="PTHR30026:SF20">
    <property type="entry name" value="OUTER MEMBRANE PROTEIN TOLC"/>
    <property type="match status" value="1"/>
</dbReference>
<evidence type="ECO:0000256" key="1">
    <source>
        <dbReference type="ARBA" id="ARBA00004442"/>
    </source>
</evidence>
<evidence type="ECO:0000256" key="7">
    <source>
        <dbReference type="ARBA" id="ARBA00023237"/>
    </source>
</evidence>
<keyword evidence="6" id="KW-0472">Membrane</keyword>
<comment type="subcellular location">
    <subcellularLocation>
        <location evidence="1">Cell outer membrane</location>
    </subcellularLocation>
</comment>
<evidence type="ECO:0000256" key="3">
    <source>
        <dbReference type="ARBA" id="ARBA00022448"/>
    </source>
</evidence>
<evidence type="ECO:0000256" key="4">
    <source>
        <dbReference type="ARBA" id="ARBA00022452"/>
    </source>
</evidence>
<gene>
    <name evidence="9" type="ORF">CHRY9293_03477</name>
</gene>
<keyword evidence="7" id="KW-0998">Cell outer membrane</keyword>
<comment type="similarity">
    <text evidence="2">Belongs to the outer membrane factor (OMF) (TC 1.B.17) family.</text>
</comment>
<feature type="chain" id="PRO_5026805101" description="Outer membrane protein TolC" evidence="8">
    <location>
        <begin position="23"/>
        <end position="468"/>
    </location>
</feature>
<keyword evidence="5" id="KW-0812">Transmembrane</keyword>
<name>A0A6N4XFI4_9FLAO</name>
<dbReference type="InterPro" id="IPR051906">
    <property type="entry name" value="TolC-like"/>
</dbReference>
<dbReference type="GO" id="GO:0009279">
    <property type="term" value="C:cell outer membrane"/>
    <property type="evidence" value="ECO:0007669"/>
    <property type="project" value="UniProtKB-SubCell"/>
</dbReference>
<dbReference type="Gene3D" id="1.20.1600.10">
    <property type="entry name" value="Outer membrane efflux proteins (OEP)"/>
    <property type="match status" value="1"/>
</dbReference>
<dbReference type="Proteomes" id="UP000445144">
    <property type="component" value="Unassembled WGS sequence"/>
</dbReference>
<proteinExistence type="inferred from homology"/>
<dbReference type="GO" id="GO:1990281">
    <property type="term" value="C:efflux pump complex"/>
    <property type="evidence" value="ECO:0007669"/>
    <property type="project" value="TreeGrafter"/>
</dbReference>
<dbReference type="Pfam" id="PF02321">
    <property type="entry name" value="OEP"/>
    <property type="match status" value="1"/>
</dbReference>
<evidence type="ECO:0000256" key="6">
    <source>
        <dbReference type="ARBA" id="ARBA00023136"/>
    </source>
</evidence>
<organism evidence="9 10">
    <name type="scientific">Chryseobacterium potabilaquae</name>
    <dbReference type="NCBI Taxonomy" id="2675057"/>
    <lineage>
        <taxon>Bacteria</taxon>
        <taxon>Pseudomonadati</taxon>
        <taxon>Bacteroidota</taxon>
        <taxon>Flavobacteriia</taxon>
        <taxon>Flavobacteriales</taxon>
        <taxon>Weeksellaceae</taxon>
        <taxon>Chryseobacterium group</taxon>
        <taxon>Chryseobacterium</taxon>
    </lineage>
</organism>
<feature type="signal peptide" evidence="8">
    <location>
        <begin position="1"/>
        <end position="22"/>
    </location>
</feature>